<evidence type="ECO:0000313" key="1">
    <source>
        <dbReference type="EMBL" id="ORJ60299.1"/>
    </source>
</evidence>
<gene>
    <name evidence="1" type="ORF">B5V00_08590</name>
</gene>
<dbReference type="STRING" id="1969733.B5V00_08590"/>
<keyword evidence="2" id="KW-1185">Reference proteome</keyword>
<protein>
    <submittedName>
        <fullName evidence="1">Uncharacterized protein</fullName>
    </submittedName>
</protein>
<organism evidence="1 2">
    <name type="scientific">Geothermobacter hydrogeniphilus</name>
    <dbReference type="NCBI Taxonomy" id="1969733"/>
    <lineage>
        <taxon>Bacteria</taxon>
        <taxon>Pseudomonadati</taxon>
        <taxon>Thermodesulfobacteriota</taxon>
        <taxon>Desulfuromonadia</taxon>
        <taxon>Desulfuromonadales</taxon>
        <taxon>Geothermobacteraceae</taxon>
        <taxon>Geothermobacter</taxon>
    </lineage>
</organism>
<dbReference type="AlphaFoldDB" id="A0A1X0Y597"/>
<accession>A0A1X0Y597</accession>
<dbReference type="EMBL" id="NAAD01000009">
    <property type="protein sequence ID" value="ORJ60299.1"/>
    <property type="molecule type" value="Genomic_DNA"/>
</dbReference>
<sequence>MKNLKTFKVTLKSSKSRMLPTKGNCFSCNEVSSPIWQFFKTNRGIVTLCKPCRDRAITKFNKKRDDSNEENSLKFTNRSCRKHSYDDAMNHAIRSGQFESNRRRH</sequence>
<name>A0A1X0Y597_9BACT</name>
<dbReference type="Proteomes" id="UP000193136">
    <property type="component" value="Unassembled WGS sequence"/>
</dbReference>
<evidence type="ECO:0000313" key="2">
    <source>
        <dbReference type="Proteomes" id="UP000193136"/>
    </source>
</evidence>
<reference evidence="1 2" key="1">
    <citation type="submission" date="2017-03" db="EMBL/GenBank/DDBJ databases">
        <title>Genome sequence of Geothermobacter sp. EPR-M, Deep-Sea Iron Reducer.</title>
        <authorList>
            <person name="Tully B."/>
            <person name="Savalia P."/>
            <person name="Abuyen K."/>
            <person name="Baughan C."/>
            <person name="Romero E."/>
            <person name="Ronkowski C."/>
            <person name="Torres B."/>
            <person name="Tremblay J."/>
            <person name="Trujillo A."/>
            <person name="Tyler M."/>
            <person name="Perez-Rodriguez I."/>
            <person name="Amend J."/>
        </authorList>
    </citation>
    <scope>NUCLEOTIDE SEQUENCE [LARGE SCALE GENOMIC DNA]</scope>
    <source>
        <strain evidence="1 2">EPR-M</strain>
    </source>
</reference>
<comment type="caution">
    <text evidence="1">The sequence shown here is derived from an EMBL/GenBank/DDBJ whole genome shotgun (WGS) entry which is preliminary data.</text>
</comment>
<proteinExistence type="predicted"/>